<comment type="caution">
    <text evidence="1">The sequence shown here is derived from an EMBL/GenBank/DDBJ whole genome shotgun (WGS) entry which is preliminary data.</text>
</comment>
<dbReference type="EMBL" id="JACHIP010000004">
    <property type="protein sequence ID" value="MBB5058610.1"/>
    <property type="molecule type" value="Genomic_DNA"/>
</dbReference>
<organism evidence="1 2">
    <name type="scientific">Granulicella aggregans</name>
    <dbReference type="NCBI Taxonomy" id="474949"/>
    <lineage>
        <taxon>Bacteria</taxon>
        <taxon>Pseudomonadati</taxon>
        <taxon>Acidobacteriota</taxon>
        <taxon>Terriglobia</taxon>
        <taxon>Terriglobales</taxon>
        <taxon>Acidobacteriaceae</taxon>
        <taxon>Granulicella</taxon>
    </lineage>
</organism>
<proteinExistence type="predicted"/>
<name>A0A7W8E5W4_9BACT</name>
<protein>
    <submittedName>
        <fullName evidence="1">Uncharacterized protein</fullName>
    </submittedName>
</protein>
<accession>A0A7W8E5W4</accession>
<dbReference type="AlphaFoldDB" id="A0A7W8E5W4"/>
<evidence type="ECO:0000313" key="1">
    <source>
        <dbReference type="EMBL" id="MBB5058610.1"/>
    </source>
</evidence>
<keyword evidence="2" id="KW-1185">Reference proteome</keyword>
<sequence>MEPVQPSKLRYKVFGPFPFRTNSESTHRDALNAFWVERNNDKTPEGIANAIGVYVWTVKQGRKRIPWNVGLTDKQGFRKRFEQKETTFLRFLREDPHAQFEVYLLALQSKTGKFRRPTDSLGIKANHWLETMLIGSAISVNPDLRNKAKASYLKRAIVEGYLNDEVEERSEAAKSFNKLFKA</sequence>
<dbReference type="RefSeq" id="WP_184218468.1">
    <property type="nucleotide sequence ID" value="NZ_JACHIP010000004.1"/>
</dbReference>
<reference evidence="1 2" key="1">
    <citation type="submission" date="2020-08" db="EMBL/GenBank/DDBJ databases">
        <title>Genomic Encyclopedia of Type Strains, Phase IV (KMG-V): Genome sequencing to study the core and pangenomes of soil and plant-associated prokaryotes.</title>
        <authorList>
            <person name="Whitman W."/>
        </authorList>
    </citation>
    <scope>NUCLEOTIDE SEQUENCE [LARGE SCALE GENOMIC DNA]</scope>
    <source>
        <strain evidence="1 2">M8UP14</strain>
    </source>
</reference>
<dbReference type="Proteomes" id="UP000540989">
    <property type="component" value="Unassembled WGS sequence"/>
</dbReference>
<gene>
    <name evidence="1" type="ORF">HDF16_003324</name>
</gene>
<evidence type="ECO:0000313" key="2">
    <source>
        <dbReference type="Proteomes" id="UP000540989"/>
    </source>
</evidence>